<accession>A0A4P6XI37</accession>
<dbReference type="InterPro" id="IPR007967">
    <property type="entry name" value="GSKIP_dom"/>
</dbReference>
<name>A0A4P6XI37_9ASCO</name>
<keyword evidence="3" id="KW-1185">Reference proteome</keyword>
<sequence>MERWESVEATFFCKNAVKLPTQSIFLDCSEPSLCFCLRTNELNDRRENFHKIVSGHPFISAGKSILMVNFDLPLSRLCESKIMSLAEDLTKIAYEYKSYFPLCSLVRNNGDELSIQIETQEGSLLTIVVCERGWSLKGSERYYDTFEALMNTQSPRFRDTFANELFEKLQALVD</sequence>
<dbReference type="AlphaFoldDB" id="A0A4P6XI37"/>
<dbReference type="SUPFAM" id="SSF103107">
    <property type="entry name" value="Hypothetical protein c14orf129, hspc210"/>
    <property type="match status" value="1"/>
</dbReference>
<dbReference type="InterPro" id="IPR023231">
    <property type="entry name" value="GSKIP_dom_sf"/>
</dbReference>
<evidence type="ECO:0000313" key="3">
    <source>
        <dbReference type="Proteomes" id="UP000292447"/>
    </source>
</evidence>
<protein>
    <recommendedName>
        <fullName evidence="1">GSKIP domain-containing protein</fullName>
    </recommendedName>
</protein>
<reference evidence="3" key="1">
    <citation type="submission" date="2019-03" db="EMBL/GenBank/DDBJ databases">
        <title>Snf2 controls pulcherriminic acid biosynthesis and connects pigmentation and antifungal activity of the yeast Metschnikowia pulcherrima.</title>
        <authorList>
            <person name="Gore-Lloyd D."/>
            <person name="Sumann I."/>
            <person name="Brachmann A.O."/>
            <person name="Schneeberger K."/>
            <person name="Ortiz-Merino R.A."/>
            <person name="Moreno-Beltran M."/>
            <person name="Schlaefli M."/>
            <person name="Kirner P."/>
            <person name="Santos Kron A."/>
            <person name="Wolfe K.H."/>
            <person name="Piel J."/>
            <person name="Ahrens C.H."/>
            <person name="Henk D."/>
            <person name="Freimoser F.M."/>
        </authorList>
    </citation>
    <scope>NUCLEOTIDE SEQUENCE [LARGE SCALE GENOMIC DNA]</scope>
    <source>
        <strain evidence="3">APC 1.2</strain>
    </source>
</reference>
<evidence type="ECO:0000313" key="2">
    <source>
        <dbReference type="EMBL" id="QBM86917.1"/>
    </source>
</evidence>
<dbReference type="Pfam" id="PF05303">
    <property type="entry name" value="GSKIP_dom"/>
    <property type="match status" value="1"/>
</dbReference>
<gene>
    <name evidence="2" type="primary">MPUL0B01080</name>
    <name evidence="2" type="ORF">METSCH_B01080</name>
</gene>
<feature type="domain" description="GSKIP" evidence="1">
    <location>
        <begin position="139"/>
        <end position="172"/>
    </location>
</feature>
<organism evidence="2 3">
    <name type="scientific">Metschnikowia aff. pulcherrima</name>
    <dbReference type="NCBI Taxonomy" id="2163413"/>
    <lineage>
        <taxon>Eukaryota</taxon>
        <taxon>Fungi</taxon>
        <taxon>Dikarya</taxon>
        <taxon>Ascomycota</taxon>
        <taxon>Saccharomycotina</taxon>
        <taxon>Pichiomycetes</taxon>
        <taxon>Metschnikowiaceae</taxon>
        <taxon>Metschnikowia</taxon>
    </lineage>
</organism>
<dbReference type="EMBL" id="CP034457">
    <property type="protein sequence ID" value="QBM86917.1"/>
    <property type="molecule type" value="Genomic_DNA"/>
</dbReference>
<dbReference type="Proteomes" id="UP000292447">
    <property type="component" value="Chromosome II"/>
</dbReference>
<dbReference type="STRING" id="2163413.A0A4P6XI37"/>
<proteinExistence type="predicted"/>
<evidence type="ECO:0000259" key="1">
    <source>
        <dbReference type="Pfam" id="PF05303"/>
    </source>
</evidence>
<dbReference type="Gene3D" id="3.30.2280.10">
    <property type="entry name" value="Hypothetical protein (hspc210)"/>
    <property type="match status" value="1"/>
</dbReference>